<reference evidence="3" key="1">
    <citation type="submission" date="2018-09" db="EMBL/GenBank/DDBJ databases">
        <title>Acidovorax cavernicola nov. sp. isolated from Gruta de las Maravillas (Aracena, Spain).</title>
        <authorList>
            <person name="Jurado V."/>
            <person name="Gutierrez-Patricio S."/>
            <person name="Gonzalez-Pimentel J.L."/>
            <person name="Miller A.Z."/>
            <person name="Laiz L."/>
            <person name="Saiz-Jimenez C."/>
        </authorList>
    </citation>
    <scope>NUCLEOTIDE SEQUENCE [LARGE SCALE GENOMIC DNA]</scope>
    <source>
        <strain evidence="3">1011MAR3C25</strain>
    </source>
</reference>
<comment type="caution">
    <text evidence="2">The sequence shown here is derived from an EMBL/GenBank/DDBJ whole genome shotgun (WGS) entry which is preliminary data.</text>
</comment>
<organism evidence="2 3">
    <name type="scientific">Paracoccus onubensis</name>
    <dbReference type="NCBI Taxonomy" id="1675788"/>
    <lineage>
        <taxon>Bacteria</taxon>
        <taxon>Pseudomonadati</taxon>
        <taxon>Pseudomonadota</taxon>
        <taxon>Alphaproteobacteria</taxon>
        <taxon>Rhodobacterales</taxon>
        <taxon>Paracoccaceae</taxon>
        <taxon>Paracoccus</taxon>
    </lineage>
</organism>
<proteinExistence type="predicted"/>
<dbReference type="Proteomes" id="UP000284202">
    <property type="component" value="Unassembled WGS sequence"/>
</dbReference>
<dbReference type="AlphaFoldDB" id="A0A418SS18"/>
<feature type="chain" id="PRO_5019145935" description="Lipoprotein" evidence="1">
    <location>
        <begin position="21"/>
        <end position="107"/>
    </location>
</feature>
<accession>A0A418SS18</accession>
<evidence type="ECO:0008006" key="4">
    <source>
        <dbReference type="Google" id="ProtNLM"/>
    </source>
</evidence>
<evidence type="ECO:0000313" key="3">
    <source>
        <dbReference type="Proteomes" id="UP000284202"/>
    </source>
</evidence>
<protein>
    <recommendedName>
        <fullName evidence="4">Lipoprotein</fullName>
    </recommendedName>
</protein>
<dbReference type="PROSITE" id="PS51257">
    <property type="entry name" value="PROKAR_LIPOPROTEIN"/>
    <property type="match status" value="1"/>
</dbReference>
<dbReference type="EMBL" id="QZCG01000010">
    <property type="protein sequence ID" value="RJE83766.1"/>
    <property type="molecule type" value="Genomic_DNA"/>
</dbReference>
<feature type="signal peptide" evidence="1">
    <location>
        <begin position="1"/>
        <end position="20"/>
    </location>
</feature>
<name>A0A418SS18_9RHOB</name>
<gene>
    <name evidence="2" type="ORF">D3P04_15335</name>
</gene>
<evidence type="ECO:0000256" key="1">
    <source>
        <dbReference type="SAM" id="SignalP"/>
    </source>
</evidence>
<keyword evidence="3" id="KW-1185">Reference proteome</keyword>
<evidence type="ECO:0000313" key="2">
    <source>
        <dbReference type="EMBL" id="RJE83766.1"/>
    </source>
</evidence>
<sequence>MIPGRHACGLMLLLAAGLSACGPVPVEQAERSCMRSAELASRPRGEVAIGAIGGGGGGTRALGRVELEVSSDYIMGRDPSDVFNRCVSRKSGQLPTRSLADQPGWRG</sequence>
<keyword evidence="1" id="KW-0732">Signal</keyword>
<dbReference type="OrthoDB" id="7691501at2"/>